<comment type="caution">
    <text evidence="2">The sequence shown here is derived from an EMBL/GenBank/DDBJ whole genome shotgun (WGS) entry which is preliminary data.</text>
</comment>
<dbReference type="PATRIC" id="fig|997887.3.peg.4102"/>
<dbReference type="OrthoDB" id="919017at2"/>
<dbReference type="EMBL" id="AGXV01000047">
    <property type="protein sequence ID" value="EIY57522.1"/>
    <property type="molecule type" value="Genomic_DNA"/>
</dbReference>
<keyword evidence="1" id="KW-0472">Membrane</keyword>
<protein>
    <recommendedName>
        <fullName evidence="4">Glycosyl transferase family 1 domain-containing protein</fullName>
    </recommendedName>
</protein>
<evidence type="ECO:0008006" key="4">
    <source>
        <dbReference type="Google" id="ProtNLM"/>
    </source>
</evidence>
<keyword evidence="1" id="KW-1133">Transmembrane helix</keyword>
<sequence>MMSGNKIETTLVFDNTLGGHHLEYLHHLYTFAVSNPHRKYIFAIPDSFGDFSGKLDWQESTNVTFHFIKEELCCRNLSWLRRSYTLSKLLHEIARIYGVERIFLISLMPFLPFLPFMIGSHFKISGIIYKIYLYTWTEKRISGRGLDVFKYLLLSRFRVFDKVFLLNDEFAPLYLNKLYKCNKFHYLPDPYSPVSSVSTCNLRKEWGVTDNQKIIIHFGGLCRRKGTLNVFEMIQMIPHSEWNKYVFIFAGKVYKDIREEFYLHYNVLKQNIRILVFDEFCSFDFIESLCVSCDAILLPYHETAQSSGVIGYAAQFRKPVIVPRQGLLGKLVCRNALGILFDDMTPNSIYNALKKVDDWEMGDKKYIETRTVDDFLKGLA</sequence>
<reference evidence="2 3" key="1">
    <citation type="submission" date="2012-02" db="EMBL/GenBank/DDBJ databases">
        <title>The Genome Sequence of Bacteroides salyersiae CL02T12C01.</title>
        <authorList>
            <consortium name="The Broad Institute Genome Sequencing Platform"/>
            <person name="Earl A."/>
            <person name="Ward D."/>
            <person name="Feldgarden M."/>
            <person name="Gevers D."/>
            <person name="Zitomersky N.L."/>
            <person name="Coyne M.J."/>
            <person name="Comstock L.E."/>
            <person name="Young S.K."/>
            <person name="Zeng Q."/>
            <person name="Gargeya S."/>
            <person name="Fitzgerald M."/>
            <person name="Haas B."/>
            <person name="Abouelleil A."/>
            <person name="Alvarado L."/>
            <person name="Arachchi H.M."/>
            <person name="Berlin A."/>
            <person name="Chapman S.B."/>
            <person name="Gearin G."/>
            <person name="Goldberg J."/>
            <person name="Griggs A."/>
            <person name="Gujja S."/>
            <person name="Hansen M."/>
            <person name="Heiman D."/>
            <person name="Howarth C."/>
            <person name="Larimer J."/>
            <person name="Lui A."/>
            <person name="MacDonald P.J.P."/>
            <person name="McCowen C."/>
            <person name="Montmayeur A."/>
            <person name="Murphy C."/>
            <person name="Neiman D."/>
            <person name="Pearson M."/>
            <person name="Priest M."/>
            <person name="Roberts A."/>
            <person name="Saif S."/>
            <person name="Shea T."/>
            <person name="Sisk P."/>
            <person name="Stolte C."/>
            <person name="Sykes S."/>
            <person name="Wortman J."/>
            <person name="Nusbaum C."/>
            <person name="Birren B."/>
        </authorList>
    </citation>
    <scope>NUCLEOTIDE SEQUENCE [LARGE SCALE GENOMIC DNA]</scope>
    <source>
        <strain evidence="2 3">CL02T12C01</strain>
    </source>
</reference>
<dbReference type="RefSeq" id="WP_007481904.1">
    <property type="nucleotide sequence ID" value="NZ_JH724309.1"/>
</dbReference>
<dbReference type="Gene3D" id="3.40.50.2000">
    <property type="entry name" value="Glycogen Phosphorylase B"/>
    <property type="match status" value="1"/>
</dbReference>
<dbReference type="SUPFAM" id="SSF53756">
    <property type="entry name" value="UDP-Glycosyltransferase/glycogen phosphorylase"/>
    <property type="match status" value="1"/>
</dbReference>
<evidence type="ECO:0000313" key="2">
    <source>
        <dbReference type="EMBL" id="EIY57522.1"/>
    </source>
</evidence>
<keyword evidence="1" id="KW-0812">Transmembrane</keyword>
<evidence type="ECO:0000256" key="1">
    <source>
        <dbReference type="SAM" id="Phobius"/>
    </source>
</evidence>
<dbReference type="AlphaFoldDB" id="I8Y5A2"/>
<proteinExistence type="predicted"/>
<keyword evidence="3" id="KW-1185">Reference proteome</keyword>
<dbReference type="Proteomes" id="UP000005150">
    <property type="component" value="Unassembled WGS sequence"/>
</dbReference>
<name>I8Y5A2_9BACE</name>
<accession>I8Y5A2</accession>
<gene>
    <name evidence="2" type="ORF">HMPREF1071_03933</name>
</gene>
<feature type="transmembrane region" description="Helical" evidence="1">
    <location>
        <begin position="102"/>
        <end position="122"/>
    </location>
</feature>
<organism evidence="2 3">
    <name type="scientific">Bacteroides salyersiae CL02T12C01</name>
    <dbReference type="NCBI Taxonomy" id="997887"/>
    <lineage>
        <taxon>Bacteria</taxon>
        <taxon>Pseudomonadati</taxon>
        <taxon>Bacteroidota</taxon>
        <taxon>Bacteroidia</taxon>
        <taxon>Bacteroidales</taxon>
        <taxon>Bacteroidaceae</taxon>
        <taxon>Bacteroides</taxon>
    </lineage>
</organism>
<evidence type="ECO:0000313" key="3">
    <source>
        <dbReference type="Proteomes" id="UP000005150"/>
    </source>
</evidence>
<dbReference type="HOGENOM" id="CLU_741151_0_0_10"/>